<accession>A0ABY8MSB4</accession>
<protein>
    <submittedName>
        <fullName evidence="1">Abi family protein</fullName>
    </submittedName>
</protein>
<reference evidence="1 2" key="1">
    <citation type="submission" date="2022-03" db="EMBL/GenBank/DDBJ databases">
        <title>Plant growth promoting endophytes with ACC deaminase activity.</title>
        <authorList>
            <person name="Charles T."/>
            <person name="Van Dyk A."/>
            <person name="Cheng J."/>
            <person name="Heil J."/>
        </authorList>
    </citation>
    <scope>NUCLEOTIDE SEQUENCE [LARGE SCALE GENOMIC DNA]</scope>
    <source>
        <strain evidence="1 2">8R6</strain>
    </source>
</reference>
<dbReference type="Pfam" id="PF07751">
    <property type="entry name" value="Abi_2"/>
    <property type="match status" value="1"/>
</dbReference>
<sequence length="332" mass="39607">MRVFGKPVIDITAQIELLKQRGLQIQDEARARYFLQAVSFFRLTPYMRTFQHADDQDHPFRKGSEFRELTTLYEFDRRLRLLAMDAIERVEVAVRSLISNHMGPTHGGHWYMEVRLFQHTYDHARLMETIRTKQNTAKRDYEKECQRIDRLQTDTRRKDHLKRQRAKESYARHYPVTYDQPSLMPGWAMLEELTLGDLSHLYKGLARDADKKAIAKYLALPAPLLQSWLHTLTTIRNICAHHARLWNRELGIRPELPKKTSFQWPQALLQQGQHPRIFSVLCILKHLMHQVSPHTHWDRRLLELMQEFPSLNQRAMGFPQEWHQDPFWQITE</sequence>
<dbReference type="EMBL" id="CP093428">
    <property type="protein sequence ID" value="WGK90094.1"/>
    <property type="molecule type" value="Genomic_DNA"/>
</dbReference>
<name>A0ABY8MSB4_9PSED</name>
<organism evidence="1 2">
    <name type="scientific">Pseudomonas migulae</name>
    <dbReference type="NCBI Taxonomy" id="78543"/>
    <lineage>
        <taxon>Bacteria</taxon>
        <taxon>Pseudomonadati</taxon>
        <taxon>Pseudomonadota</taxon>
        <taxon>Gammaproteobacteria</taxon>
        <taxon>Pseudomonadales</taxon>
        <taxon>Pseudomonadaceae</taxon>
        <taxon>Pseudomonas</taxon>
    </lineage>
</organism>
<gene>
    <name evidence="1" type="ORF">MOQ58_26900</name>
</gene>
<keyword evidence="2" id="KW-1185">Reference proteome</keyword>
<dbReference type="InterPro" id="IPR011664">
    <property type="entry name" value="Abi_system_AbiD/AbiF-like"/>
</dbReference>
<dbReference type="RefSeq" id="WP_280162353.1">
    <property type="nucleotide sequence ID" value="NZ_CP093428.1"/>
</dbReference>
<proteinExistence type="predicted"/>
<evidence type="ECO:0000313" key="2">
    <source>
        <dbReference type="Proteomes" id="UP001243713"/>
    </source>
</evidence>
<evidence type="ECO:0000313" key="1">
    <source>
        <dbReference type="EMBL" id="WGK90094.1"/>
    </source>
</evidence>
<dbReference type="Proteomes" id="UP001243713">
    <property type="component" value="Chromosome"/>
</dbReference>